<keyword evidence="2" id="KW-1185">Reference proteome</keyword>
<protein>
    <submittedName>
        <fullName evidence="1">Uncharacterized protein</fullName>
    </submittedName>
</protein>
<dbReference type="AlphaFoldDB" id="A0A975TCC1"/>
<dbReference type="RefSeq" id="WP_217312820.1">
    <property type="nucleotide sequence ID" value="NZ_CP021056.1"/>
</dbReference>
<organism evidence="1 2">
    <name type="scientific">Richelia sinica FACHB-800</name>
    <dbReference type="NCBI Taxonomy" id="1357546"/>
    <lineage>
        <taxon>Bacteria</taxon>
        <taxon>Bacillati</taxon>
        <taxon>Cyanobacteriota</taxon>
        <taxon>Cyanophyceae</taxon>
        <taxon>Nostocales</taxon>
        <taxon>Nostocaceae</taxon>
        <taxon>Richelia</taxon>
    </lineage>
</organism>
<accession>A0A975TCC1</accession>
<dbReference type="Proteomes" id="UP000683511">
    <property type="component" value="Chromosome"/>
</dbReference>
<dbReference type="KEGG" id="rsin:B6N60_04157"/>
<name>A0A975TCC1_9NOST</name>
<sequence>MSSQLFTEVSVAEQEVIAGGIAQSLNLSNYLSSLEIVGGVSASGPNGTYTQTSGARDQRFSSGVGVVNLGQIIAIPTLVFPTFP</sequence>
<proteinExistence type="predicted"/>
<dbReference type="EMBL" id="CP021056">
    <property type="protein sequence ID" value="QXE25442.1"/>
    <property type="molecule type" value="Genomic_DNA"/>
</dbReference>
<dbReference type="NCBIfam" id="NF038167">
    <property type="entry name" value="cyan_ocin_like"/>
    <property type="match status" value="1"/>
</dbReference>
<evidence type="ECO:0000313" key="2">
    <source>
        <dbReference type="Proteomes" id="UP000683511"/>
    </source>
</evidence>
<evidence type="ECO:0000313" key="1">
    <source>
        <dbReference type="EMBL" id="QXE25442.1"/>
    </source>
</evidence>
<reference evidence="1" key="1">
    <citation type="submission" date="2017-04" db="EMBL/GenBank/DDBJ databases">
        <title>Genome deletions in a multicellular cyanobacterial endosymbiont for morphological adaptation in marine diatoms.</title>
        <authorList>
            <person name="Wang Y."/>
            <person name="Gao H."/>
            <person name="Li R."/>
            <person name="Xu X."/>
        </authorList>
    </citation>
    <scope>NUCLEOTIDE SEQUENCE</scope>
    <source>
        <strain evidence="1">FACHB 800</strain>
    </source>
</reference>
<dbReference type="InterPro" id="IPR049891">
    <property type="entry name" value="CTB"/>
</dbReference>
<gene>
    <name evidence="1" type="ORF">B6N60_04157</name>
</gene>